<dbReference type="EMBL" id="CP001392">
    <property type="protein sequence ID" value="ACM33571.1"/>
    <property type="molecule type" value="Genomic_DNA"/>
</dbReference>
<dbReference type="InterPro" id="IPR000253">
    <property type="entry name" value="FHA_dom"/>
</dbReference>
<feature type="region of interest" description="Disordered" evidence="2">
    <location>
        <begin position="99"/>
        <end position="134"/>
    </location>
</feature>
<evidence type="ECO:0000259" key="3">
    <source>
        <dbReference type="PROSITE" id="PS50006"/>
    </source>
</evidence>
<feature type="domain" description="FHA" evidence="3">
    <location>
        <begin position="23"/>
        <end position="72"/>
    </location>
</feature>
<organism evidence="4 5">
    <name type="scientific">Acidovorax ebreus (strain TPSY)</name>
    <name type="common">Diaphorobacter sp. (strain TPSY)</name>
    <dbReference type="NCBI Taxonomy" id="535289"/>
    <lineage>
        <taxon>Bacteria</taxon>
        <taxon>Pseudomonadati</taxon>
        <taxon>Pseudomonadota</taxon>
        <taxon>Betaproteobacteria</taxon>
        <taxon>Burkholderiales</taxon>
        <taxon>Comamonadaceae</taxon>
        <taxon>Diaphorobacter</taxon>
    </lineage>
</organism>
<proteinExistence type="inferred from homology"/>
<evidence type="ECO:0000256" key="2">
    <source>
        <dbReference type="SAM" id="MobiDB-lite"/>
    </source>
</evidence>
<dbReference type="SUPFAM" id="SSF52540">
    <property type="entry name" value="P-loop containing nucleoside triphosphate hydrolases"/>
    <property type="match status" value="1"/>
</dbReference>
<dbReference type="InterPro" id="IPR027417">
    <property type="entry name" value="P-loop_NTPase"/>
</dbReference>
<dbReference type="Gene3D" id="3.30.450.380">
    <property type="match status" value="1"/>
</dbReference>
<keyword evidence="5" id="KW-1185">Reference proteome</keyword>
<accession>A0A9J9QEL4</accession>
<dbReference type="Pfam" id="PF00437">
    <property type="entry name" value="T2SSE"/>
    <property type="match status" value="1"/>
</dbReference>
<reference evidence="4 5" key="1">
    <citation type="journal article" date="2010" name="J. Bacteriol.">
        <title>Completed genome sequence of the anaerobic iron-oxidizing bacterium Acidovorax ebreus strain TPSY.</title>
        <authorList>
            <person name="Byrne-Bailey K.G."/>
            <person name="Weber K.A."/>
            <person name="Chair A.H."/>
            <person name="Bose S."/>
            <person name="Knox T."/>
            <person name="Spanbauer T.L."/>
            <person name="Chertkov O."/>
            <person name="Coates J.D."/>
        </authorList>
    </citation>
    <scope>NUCLEOTIDE SEQUENCE [LARGE SCALE GENOMIC DNA]</scope>
    <source>
        <strain evidence="4 5">TPSY</strain>
    </source>
</reference>
<dbReference type="Pfam" id="PF00498">
    <property type="entry name" value="FHA"/>
    <property type="match status" value="1"/>
</dbReference>
<protein>
    <submittedName>
        <fullName evidence="4">FHA domain containing protein</fullName>
    </submittedName>
</protein>
<dbReference type="CDD" id="cd01130">
    <property type="entry name" value="VirB11-like_ATPase"/>
    <property type="match status" value="1"/>
</dbReference>
<dbReference type="SUPFAM" id="SSF49879">
    <property type="entry name" value="SMAD/FHA domain"/>
    <property type="match status" value="1"/>
</dbReference>
<sequence>MLHLQVMTAEGPADTRVINATRCMVGRGERADVTLSGWKVHKEHAEIFVSNEQVFVRDLGSMFGTYVDDTKVTTFGPLKPTDAIRIGSHQLHARWARMREGGGEEPADPPRATQAMPAAPASAASAHTATRMPAPVTQRMASTPERTREEPVHSGAPIAPSEVRTASVQIDQDWLGYRRLIQEKLIESFDMRRTDVHRMGDKELREHTEQAIREIFLHMPAGIPADVDKQRLLEEVRDEAIGLGLLEPLLADPTTTEIMVNRVDEIFVERAGRLVRVPLAFSSEKAMMGVIERIVAPVGRRIDESSPLVDARLKDGSRFNAIIPPLALKGPSMTIRKFSKRKLGAEDLIKFGSANAQMVEFLQMAVKQHKNIIVSGGTGSGKTTLLNILSNFIPEGERIVTIEDAAELQLHHEHLVSLESRPANAEGKGQIAIRELVKNSLRMRPDRIVVGECRGGEALDMLQAMNTGHDGSLTTAHANSPRDMLARLEVMVLMAGMDLPVTAIREQVASAVDIIVQQTRFACGSRKITRITEVTGVESGKIQLQDLFEFVETGFTAERKTDGYFTGCDAVPEFYEKLRQIGVAVDLEIFKRAK</sequence>
<dbReference type="InterPro" id="IPR008984">
    <property type="entry name" value="SMAD_FHA_dom_sf"/>
</dbReference>
<dbReference type="RefSeq" id="WP_015913593.1">
    <property type="nucleotide sequence ID" value="NC_011992.1"/>
</dbReference>
<dbReference type="Gene3D" id="2.60.200.20">
    <property type="match status" value="1"/>
</dbReference>
<feature type="compositionally biased region" description="Low complexity" evidence="2">
    <location>
        <begin position="110"/>
        <end position="132"/>
    </location>
</feature>
<dbReference type="PROSITE" id="PS50006">
    <property type="entry name" value="FHA_DOMAIN"/>
    <property type="match status" value="1"/>
</dbReference>
<comment type="similarity">
    <text evidence="1">Belongs to the GSP E family.</text>
</comment>
<dbReference type="AlphaFoldDB" id="A0A9J9QEL4"/>
<name>A0A9J9QEL4_ACIET</name>
<evidence type="ECO:0000313" key="5">
    <source>
        <dbReference type="Proteomes" id="UP000000450"/>
    </source>
</evidence>
<gene>
    <name evidence="4" type="ordered locus">Dtpsy_2116</name>
</gene>
<dbReference type="SMART" id="SM00240">
    <property type="entry name" value="FHA"/>
    <property type="match status" value="1"/>
</dbReference>
<dbReference type="Proteomes" id="UP000000450">
    <property type="component" value="Chromosome"/>
</dbReference>
<dbReference type="Gene3D" id="3.40.50.300">
    <property type="entry name" value="P-loop containing nucleotide triphosphate hydrolases"/>
    <property type="match status" value="1"/>
</dbReference>
<evidence type="ECO:0000256" key="1">
    <source>
        <dbReference type="ARBA" id="ARBA00006611"/>
    </source>
</evidence>
<evidence type="ECO:0000313" key="4">
    <source>
        <dbReference type="EMBL" id="ACM33571.1"/>
    </source>
</evidence>
<dbReference type="InterPro" id="IPR050921">
    <property type="entry name" value="T4SS_GSP_E_ATPase"/>
</dbReference>
<dbReference type="PANTHER" id="PTHR30486">
    <property type="entry name" value="TWITCHING MOTILITY PROTEIN PILT"/>
    <property type="match status" value="1"/>
</dbReference>
<dbReference type="PANTHER" id="PTHR30486:SF15">
    <property type="entry name" value="TYPE II_IV SECRETION SYSTEM ATPASE"/>
    <property type="match status" value="1"/>
</dbReference>
<dbReference type="KEGG" id="dia:Dtpsy_2116"/>
<dbReference type="CDD" id="cd00060">
    <property type="entry name" value="FHA"/>
    <property type="match status" value="1"/>
</dbReference>
<dbReference type="InterPro" id="IPR001482">
    <property type="entry name" value="T2SS/T4SS_dom"/>
</dbReference>
<dbReference type="GO" id="GO:0016887">
    <property type="term" value="F:ATP hydrolysis activity"/>
    <property type="evidence" value="ECO:0007669"/>
    <property type="project" value="InterPro"/>
</dbReference>